<feature type="domain" description="Protein kinase" evidence="10">
    <location>
        <begin position="58"/>
        <end position="322"/>
    </location>
</feature>
<dbReference type="InterPro" id="IPR000719">
    <property type="entry name" value="Prot_kinase_dom"/>
</dbReference>
<name>A0A9W3BBP5_BIOGL</name>
<dbReference type="InterPro" id="IPR011989">
    <property type="entry name" value="ARM-like"/>
</dbReference>
<evidence type="ECO:0000313" key="12">
    <source>
        <dbReference type="RefSeq" id="XP_055896937.1"/>
    </source>
</evidence>
<sequence length="705" mass="78899">MQEIRVSPIPTKTPSPSYLKPTGDDSNGGSDEDDNGIKEEDVIPAESEFRAASIYEIYKVLQCISLSSPGSVFVVRNRQDRKKYALKKVECQDESAAVIAFFEEMELKKLDHPYVIRYKDFFITYEQSDSSVYINIITDYFPDGDLKQWINEFQETKQVIPEKAIKKVLGETIEGLVYLKEKGLIHRNIKPSNIFRKKSGTVVLGDLGVSTIMSDKRTNTRQTFKGSVFMAPEISMQSHDEKSDLYSLGGVMLNMVTAHIYGEEEFYKKLGDIKESPETLNELLEEVSHTYSKSLVNIVQILLRHKHNTRPTILELIKSGFIQECMASVDSTQLDKRSRQKQTKATKIYSLTETTDALKVLEYIADTIDHESCVAEGLSALADIVRDNENAYKLIDQKARNLISLAMWDNIFNKDVQISGCYVLSNLVTFAKPDDILFSPNVVTIIHKIMTAHEYEPEVQLAAANLILALSADEKAGHLIVQLGGIHDILTAMRHSRYHASLNAICCMALWSLAADSENLKVACKENAVRDVCMALNTHKVSPNVSESAAAALISLLLDDSCYDPFNELDCVGNLIYAIHLHTKNAKVVKNCCKVLATVVQANEECAYRFLTSAQPEDEDPTGIATIFAAYELHKDNAMVVEGIVRLLVELASYDEINKELQYANIGQMLSEILKRYKENKDIMGPCEEALAKLGAAPKTKDQKS</sequence>
<dbReference type="OMA" id="MDSTEAM"/>
<dbReference type="PANTHER" id="PTHR24363:SF0">
    <property type="entry name" value="SERINE_THREONINE KINASE LIKE DOMAIN CONTAINING 1"/>
    <property type="match status" value="1"/>
</dbReference>
<proteinExistence type="predicted"/>
<dbReference type="Gene3D" id="1.25.10.10">
    <property type="entry name" value="Leucine-rich Repeat Variant"/>
    <property type="match status" value="1"/>
</dbReference>
<dbReference type="RefSeq" id="XP_055896937.1">
    <property type="nucleotide sequence ID" value="XM_056040962.1"/>
</dbReference>
<dbReference type="SUPFAM" id="SSF48371">
    <property type="entry name" value="ARM repeat"/>
    <property type="match status" value="1"/>
</dbReference>
<dbReference type="InterPro" id="IPR016024">
    <property type="entry name" value="ARM-type_fold"/>
</dbReference>
<evidence type="ECO:0000256" key="1">
    <source>
        <dbReference type="ARBA" id="ARBA00012513"/>
    </source>
</evidence>
<feature type="region of interest" description="Disordered" evidence="9">
    <location>
        <begin position="1"/>
        <end position="41"/>
    </location>
</feature>
<dbReference type="PANTHER" id="PTHR24363">
    <property type="entry name" value="SERINE/THREONINE PROTEIN KINASE"/>
    <property type="match status" value="1"/>
</dbReference>
<evidence type="ECO:0000256" key="9">
    <source>
        <dbReference type="SAM" id="MobiDB-lite"/>
    </source>
</evidence>
<accession>A0A9W3BBP5</accession>
<dbReference type="GO" id="GO:0005524">
    <property type="term" value="F:ATP binding"/>
    <property type="evidence" value="ECO:0007669"/>
    <property type="project" value="UniProtKB-KW"/>
</dbReference>
<evidence type="ECO:0000256" key="3">
    <source>
        <dbReference type="ARBA" id="ARBA00022679"/>
    </source>
</evidence>
<dbReference type="GeneID" id="106057898"/>
<gene>
    <name evidence="12" type="primary">LOC106057898</name>
</gene>
<dbReference type="Pfam" id="PF00069">
    <property type="entry name" value="Pkinase"/>
    <property type="match status" value="1"/>
</dbReference>
<evidence type="ECO:0000256" key="6">
    <source>
        <dbReference type="ARBA" id="ARBA00022840"/>
    </source>
</evidence>
<dbReference type="Gene3D" id="1.10.510.10">
    <property type="entry name" value="Transferase(Phosphotransferase) domain 1"/>
    <property type="match status" value="1"/>
</dbReference>
<evidence type="ECO:0000256" key="8">
    <source>
        <dbReference type="ARBA" id="ARBA00048679"/>
    </source>
</evidence>
<dbReference type="GO" id="GO:0004674">
    <property type="term" value="F:protein serine/threonine kinase activity"/>
    <property type="evidence" value="ECO:0007669"/>
    <property type="project" value="UniProtKB-KW"/>
</dbReference>
<organism evidence="11 12">
    <name type="scientific">Biomphalaria glabrata</name>
    <name type="common">Bloodfluke planorb</name>
    <name type="synonym">Freshwater snail</name>
    <dbReference type="NCBI Taxonomy" id="6526"/>
    <lineage>
        <taxon>Eukaryota</taxon>
        <taxon>Metazoa</taxon>
        <taxon>Spiralia</taxon>
        <taxon>Lophotrochozoa</taxon>
        <taxon>Mollusca</taxon>
        <taxon>Gastropoda</taxon>
        <taxon>Heterobranchia</taxon>
        <taxon>Euthyneura</taxon>
        <taxon>Panpulmonata</taxon>
        <taxon>Hygrophila</taxon>
        <taxon>Lymnaeoidea</taxon>
        <taxon>Planorbidae</taxon>
        <taxon>Biomphalaria</taxon>
    </lineage>
</organism>
<comment type="catalytic activity">
    <reaction evidence="8">
        <text>L-seryl-[protein] + ATP = O-phospho-L-seryl-[protein] + ADP + H(+)</text>
        <dbReference type="Rhea" id="RHEA:17989"/>
        <dbReference type="Rhea" id="RHEA-COMP:9863"/>
        <dbReference type="Rhea" id="RHEA-COMP:11604"/>
        <dbReference type="ChEBI" id="CHEBI:15378"/>
        <dbReference type="ChEBI" id="CHEBI:29999"/>
        <dbReference type="ChEBI" id="CHEBI:30616"/>
        <dbReference type="ChEBI" id="CHEBI:83421"/>
        <dbReference type="ChEBI" id="CHEBI:456216"/>
        <dbReference type="EC" id="2.7.11.1"/>
    </reaction>
</comment>
<dbReference type="SUPFAM" id="SSF56112">
    <property type="entry name" value="Protein kinase-like (PK-like)"/>
    <property type="match status" value="1"/>
</dbReference>
<keyword evidence="5" id="KW-0418">Kinase</keyword>
<evidence type="ECO:0000259" key="10">
    <source>
        <dbReference type="PROSITE" id="PS50011"/>
    </source>
</evidence>
<evidence type="ECO:0000256" key="5">
    <source>
        <dbReference type="ARBA" id="ARBA00022777"/>
    </source>
</evidence>
<evidence type="ECO:0000256" key="2">
    <source>
        <dbReference type="ARBA" id="ARBA00022527"/>
    </source>
</evidence>
<protein>
    <recommendedName>
        <fullName evidence="1">non-specific serine/threonine protein kinase</fullName>
        <ecNumber evidence="1">2.7.11.1</ecNumber>
    </recommendedName>
</protein>
<keyword evidence="2" id="KW-0723">Serine/threonine-protein kinase</keyword>
<dbReference type="Proteomes" id="UP001165740">
    <property type="component" value="Chromosome 9"/>
</dbReference>
<keyword evidence="4" id="KW-0547">Nucleotide-binding</keyword>
<keyword evidence="3" id="KW-0808">Transferase</keyword>
<reference evidence="12" key="1">
    <citation type="submission" date="2025-08" db="UniProtKB">
        <authorList>
            <consortium name="RefSeq"/>
        </authorList>
    </citation>
    <scope>IDENTIFICATION</scope>
</reference>
<keyword evidence="6" id="KW-0067">ATP-binding</keyword>
<evidence type="ECO:0000256" key="4">
    <source>
        <dbReference type="ARBA" id="ARBA00022741"/>
    </source>
</evidence>
<evidence type="ECO:0000256" key="7">
    <source>
        <dbReference type="ARBA" id="ARBA00047899"/>
    </source>
</evidence>
<dbReference type="AlphaFoldDB" id="A0A9W3BBP5"/>
<dbReference type="InterPro" id="IPR011009">
    <property type="entry name" value="Kinase-like_dom_sf"/>
</dbReference>
<keyword evidence="11" id="KW-1185">Reference proteome</keyword>
<dbReference type="EC" id="2.7.11.1" evidence="1"/>
<dbReference type="PROSITE" id="PS50011">
    <property type="entry name" value="PROTEIN_KINASE_DOM"/>
    <property type="match status" value="1"/>
</dbReference>
<evidence type="ECO:0000313" key="11">
    <source>
        <dbReference type="Proteomes" id="UP001165740"/>
    </source>
</evidence>
<comment type="catalytic activity">
    <reaction evidence="7">
        <text>L-threonyl-[protein] + ATP = O-phospho-L-threonyl-[protein] + ADP + H(+)</text>
        <dbReference type="Rhea" id="RHEA:46608"/>
        <dbReference type="Rhea" id="RHEA-COMP:11060"/>
        <dbReference type="Rhea" id="RHEA-COMP:11605"/>
        <dbReference type="ChEBI" id="CHEBI:15378"/>
        <dbReference type="ChEBI" id="CHEBI:30013"/>
        <dbReference type="ChEBI" id="CHEBI:30616"/>
        <dbReference type="ChEBI" id="CHEBI:61977"/>
        <dbReference type="ChEBI" id="CHEBI:456216"/>
        <dbReference type="EC" id="2.7.11.1"/>
    </reaction>
</comment>